<dbReference type="RefSeq" id="WP_002317725.1">
    <property type="nucleotide sequence ID" value="NZ_QSOV01000005.1"/>
</dbReference>
<dbReference type="Gene3D" id="3.10.20.480">
    <property type="entry name" value="Antirestriction protein ArdA, domain 1"/>
    <property type="match status" value="1"/>
</dbReference>
<dbReference type="Pfam" id="PF07275">
    <property type="entry name" value="ArdA"/>
    <property type="match status" value="1"/>
</dbReference>
<proteinExistence type="predicted"/>
<evidence type="ECO:0000313" key="2">
    <source>
        <dbReference type="Proteomes" id="UP000260655"/>
    </source>
</evidence>
<sequence length="168" mass="19747">MSIDDMAVYIANLGDYVEGGVKGAWFRFPLNEEEIRERIGLNGRYEEYAIHDTENFPMKIEEYTSIDELNRIYELIQDFPEEVLDKLDDFVSYYGSVEELADHIDDIICYSGCNSMEDVAYQKIYEENALGEIPPALYHYIDCEAYGRDIEIEDYFIETRYGMCEIKR</sequence>
<dbReference type="AlphaFoldDB" id="A0A3E4GRD9"/>
<dbReference type="EMBL" id="QSOV01000005">
    <property type="protein sequence ID" value="RGJ24197.1"/>
    <property type="molecule type" value="Genomic_DNA"/>
</dbReference>
<organism evidence="1 2">
    <name type="scientific">Coprococcus comes</name>
    <dbReference type="NCBI Taxonomy" id="410072"/>
    <lineage>
        <taxon>Bacteria</taxon>
        <taxon>Bacillati</taxon>
        <taxon>Bacillota</taxon>
        <taxon>Clostridia</taxon>
        <taxon>Lachnospirales</taxon>
        <taxon>Lachnospiraceae</taxon>
        <taxon>Coprococcus</taxon>
    </lineage>
</organism>
<dbReference type="Gene3D" id="1.10.8.560">
    <property type="entry name" value="Antirestriction protein ArdA, domain 2"/>
    <property type="match status" value="1"/>
</dbReference>
<reference evidence="1 2" key="1">
    <citation type="submission" date="2018-08" db="EMBL/GenBank/DDBJ databases">
        <title>A genome reference for cultivated species of the human gut microbiota.</title>
        <authorList>
            <person name="Zou Y."/>
            <person name="Xue W."/>
            <person name="Luo G."/>
        </authorList>
    </citation>
    <scope>NUCLEOTIDE SEQUENCE [LARGE SCALE GENOMIC DNA]</scope>
    <source>
        <strain evidence="1 2">TM07-19</strain>
    </source>
</reference>
<accession>A0A3E4GRD9</accession>
<gene>
    <name evidence="1" type="ORF">DXD67_06795</name>
</gene>
<evidence type="ECO:0000313" key="1">
    <source>
        <dbReference type="EMBL" id="RGJ24197.1"/>
    </source>
</evidence>
<comment type="caution">
    <text evidence="1">The sequence shown here is derived from an EMBL/GenBank/DDBJ whole genome shotgun (WGS) entry which is preliminary data.</text>
</comment>
<dbReference type="InterPro" id="IPR041895">
    <property type="entry name" value="ArdA_dom1"/>
</dbReference>
<dbReference type="InterPro" id="IPR009899">
    <property type="entry name" value="ArdA"/>
</dbReference>
<dbReference type="Proteomes" id="UP000260655">
    <property type="component" value="Unassembled WGS sequence"/>
</dbReference>
<dbReference type="Gene3D" id="1.10.10.1190">
    <property type="entry name" value="Antirestriction protein ArdA, domain 3"/>
    <property type="match status" value="1"/>
</dbReference>
<dbReference type="InterPro" id="IPR041893">
    <property type="entry name" value="ArdA_dom3"/>
</dbReference>
<protein>
    <submittedName>
        <fullName evidence="1">Antirestriction protein ArdA</fullName>
    </submittedName>
</protein>
<dbReference type="InterPro" id="IPR041896">
    <property type="entry name" value="ArdA_dom2"/>
</dbReference>
<name>A0A3E4GRD9_9FIRM</name>